<evidence type="ECO:0000256" key="2">
    <source>
        <dbReference type="ARBA" id="ARBA00023002"/>
    </source>
</evidence>
<dbReference type="SUPFAM" id="SSF53223">
    <property type="entry name" value="Aminoacid dehydrogenase-like, N-terminal domain"/>
    <property type="match status" value="1"/>
</dbReference>
<accession>X1JLT6</accession>
<comment type="similarity">
    <text evidence="1">Belongs to the Glu/Leu/Phe/Val dehydrogenases family.</text>
</comment>
<feature type="domain" description="Glutamate/phenylalanine/leucine/valine/L-tryptophan dehydrogenase dimerisation" evidence="3">
    <location>
        <begin position="35"/>
        <end position="97"/>
    </location>
</feature>
<evidence type="ECO:0000256" key="1">
    <source>
        <dbReference type="ARBA" id="ARBA00006382"/>
    </source>
</evidence>
<proteinExistence type="inferred from homology"/>
<feature type="non-terminal residue" evidence="4">
    <location>
        <position position="97"/>
    </location>
</feature>
<dbReference type="InterPro" id="IPR006097">
    <property type="entry name" value="Glu/Leu/Phe/Val/Trp_DH_dimer"/>
</dbReference>
<dbReference type="Pfam" id="PF02812">
    <property type="entry name" value="ELFV_dehydrog_N"/>
    <property type="match status" value="1"/>
</dbReference>
<comment type="caution">
    <text evidence="4">The sequence shown here is derived from an EMBL/GenBank/DDBJ whole genome shotgun (WGS) entry which is preliminary data.</text>
</comment>
<evidence type="ECO:0000313" key="4">
    <source>
        <dbReference type="EMBL" id="GAH95706.1"/>
    </source>
</evidence>
<protein>
    <recommendedName>
        <fullName evidence="3">Glutamate/phenylalanine/leucine/valine/L-tryptophan dehydrogenase dimerisation domain-containing protein</fullName>
    </recommendedName>
</protein>
<dbReference type="PANTHER" id="PTHR11606:SF13">
    <property type="entry name" value="GLUTAMATE DEHYDROGENASE 1, MITOCHONDRIAL"/>
    <property type="match status" value="1"/>
</dbReference>
<dbReference type="Gene3D" id="3.40.50.10860">
    <property type="entry name" value="Leucine Dehydrogenase, chain A, domain 1"/>
    <property type="match status" value="1"/>
</dbReference>
<name>X1JLT6_9ZZZZ</name>
<dbReference type="AlphaFoldDB" id="X1JLT6"/>
<sequence length="97" mass="11098">MTEKYDFFVEVNLQFERAANRLKLEPWIFQKLSQPERELVVHPTIIMDNGKPKTFVGIRVQHSTARGPAKGGMRYSPDASLSECKALAAWMTWKCAV</sequence>
<evidence type="ECO:0000259" key="3">
    <source>
        <dbReference type="Pfam" id="PF02812"/>
    </source>
</evidence>
<dbReference type="GO" id="GO:0004352">
    <property type="term" value="F:glutamate dehydrogenase (NAD+) activity"/>
    <property type="evidence" value="ECO:0007669"/>
    <property type="project" value="TreeGrafter"/>
</dbReference>
<dbReference type="InterPro" id="IPR046346">
    <property type="entry name" value="Aminoacid_DH-like_N_sf"/>
</dbReference>
<dbReference type="PANTHER" id="PTHR11606">
    <property type="entry name" value="GLUTAMATE DEHYDROGENASE"/>
    <property type="match status" value="1"/>
</dbReference>
<organism evidence="4">
    <name type="scientific">marine sediment metagenome</name>
    <dbReference type="NCBI Taxonomy" id="412755"/>
    <lineage>
        <taxon>unclassified sequences</taxon>
        <taxon>metagenomes</taxon>
        <taxon>ecological metagenomes</taxon>
    </lineage>
</organism>
<reference evidence="4" key="1">
    <citation type="journal article" date="2014" name="Front. Microbiol.">
        <title>High frequency of phylogenetically diverse reductive dehalogenase-homologous genes in deep subseafloor sedimentary metagenomes.</title>
        <authorList>
            <person name="Kawai M."/>
            <person name="Futagami T."/>
            <person name="Toyoda A."/>
            <person name="Takaki Y."/>
            <person name="Nishi S."/>
            <person name="Hori S."/>
            <person name="Arai W."/>
            <person name="Tsubouchi T."/>
            <person name="Morono Y."/>
            <person name="Uchiyama I."/>
            <person name="Ito T."/>
            <person name="Fujiyama A."/>
            <person name="Inagaki F."/>
            <person name="Takami H."/>
        </authorList>
    </citation>
    <scope>NUCLEOTIDE SEQUENCE</scope>
    <source>
        <strain evidence="4">Expedition CK06-06</strain>
    </source>
</reference>
<dbReference type="EMBL" id="BARU01047023">
    <property type="protein sequence ID" value="GAH95706.1"/>
    <property type="molecule type" value="Genomic_DNA"/>
</dbReference>
<dbReference type="GO" id="GO:0006538">
    <property type="term" value="P:L-glutamate catabolic process"/>
    <property type="evidence" value="ECO:0007669"/>
    <property type="project" value="TreeGrafter"/>
</dbReference>
<keyword evidence="2" id="KW-0560">Oxidoreductase</keyword>
<gene>
    <name evidence="4" type="ORF">S03H2_70656</name>
</gene>